<feature type="domain" description="Peptidoglycan binding-like" evidence="3">
    <location>
        <begin position="124"/>
        <end position="148"/>
    </location>
</feature>
<evidence type="ECO:0000256" key="1">
    <source>
        <dbReference type="SAM" id="MobiDB-lite"/>
    </source>
</evidence>
<dbReference type="InterPro" id="IPR002477">
    <property type="entry name" value="Peptidoglycan-bd-like"/>
</dbReference>
<evidence type="ECO:0000313" key="4">
    <source>
        <dbReference type="EMBL" id="HBK53561.1"/>
    </source>
</evidence>
<dbReference type="AlphaFoldDB" id="A0A354YXW8"/>
<dbReference type="EMBL" id="DNZF01000143">
    <property type="protein sequence ID" value="HBK53561.1"/>
    <property type="molecule type" value="Genomic_DNA"/>
</dbReference>
<protein>
    <submittedName>
        <fullName evidence="4">Peptidoglycan-binding protein</fullName>
    </submittedName>
</protein>
<dbReference type="InterPro" id="IPR036365">
    <property type="entry name" value="PGBD-like_sf"/>
</dbReference>
<evidence type="ECO:0000256" key="2">
    <source>
        <dbReference type="SAM" id="Phobius"/>
    </source>
</evidence>
<reference evidence="4 5" key="1">
    <citation type="journal article" date="2018" name="Nat. Biotechnol.">
        <title>A standardized bacterial taxonomy based on genome phylogeny substantially revises the tree of life.</title>
        <authorList>
            <person name="Parks D.H."/>
            <person name="Chuvochina M."/>
            <person name="Waite D.W."/>
            <person name="Rinke C."/>
            <person name="Skarshewski A."/>
            <person name="Chaumeil P.A."/>
            <person name="Hugenholtz P."/>
        </authorList>
    </citation>
    <scope>NUCLEOTIDE SEQUENCE [LARGE SCALE GENOMIC DNA]</scope>
    <source>
        <strain evidence="4">UBA10948</strain>
    </source>
</reference>
<feature type="compositionally biased region" description="Polar residues" evidence="1">
    <location>
        <begin position="48"/>
        <end position="61"/>
    </location>
</feature>
<dbReference type="Pfam" id="PF01471">
    <property type="entry name" value="PG_binding_1"/>
    <property type="match status" value="1"/>
</dbReference>
<dbReference type="STRING" id="378794.GCA_001570625_02270"/>
<organism evidence="4 5">
    <name type="scientific">Syntrophomonas wolfei</name>
    <dbReference type="NCBI Taxonomy" id="863"/>
    <lineage>
        <taxon>Bacteria</taxon>
        <taxon>Bacillati</taxon>
        <taxon>Bacillota</taxon>
        <taxon>Clostridia</taxon>
        <taxon>Eubacteriales</taxon>
        <taxon>Syntrophomonadaceae</taxon>
        <taxon>Syntrophomonas</taxon>
    </lineage>
</organism>
<evidence type="ECO:0000313" key="5">
    <source>
        <dbReference type="Proteomes" id="UP000263273"/>
    </source>
</evidence>
<proteinExistence type="predicted"/>
<dbReference type="SUPFAM" id="SSF47090">
    <property type="entry name" value="PGBD-like"/>
    <property type="match status" value="1"/>
</dbReference>
<feature type="region of interest" description="Disordered" evidence="1">
    <location>
        <begin position="48"/>
        <end position="90"/>
    </location>
</feature>
<keyword evidence="2" id="KW-0472">Membrane</keyword>
<accession>A0A354YXW8</accession>
<keyword evidence="2" id="KW-1133">Transmembrane helix</keyword>
<evidence type="ECO:0000259" key="3">
    <source>
        <dbReference type="Pfam" id="PF01471"/>
    </source>
</evidence>
<sequence>MGRSSMRKGYFFFMILVLASAVILGSTIGLISNVSYIVQHTDLLKTQSAEPSSEGNINDATTPVVPQPAGDASSQDLNQANSSSSFASSSSSSSEYMVISQEEKEQIQRMLFSLGMDEKDDLNQFVREFQKKNALEATGILDSQTLDTIIKQTTLQEVSRSLNRGINV</sequence>
<feature type="transmembrane region" description="Helical" evidence="2">
    <location>
        <begin position="12"/>
        <end position="38"/>
    </location>
</feature>
<feature type="compositionally biased region" description="Polar residues" evidence="1">
    <location>
        <begin position="72"/>
        <end position="81"/>
    </location>
</feature>
<name>A0A354YXW8_9FIRM</name>
<comment type="caution">
    <text evidence="4">The sequence shown here is derived from an EMBL/GenBank/DDBJ whole genome shotgun (WGS) entry which is preliminary data.</text>
</comment>
<dbReference type="Proteomes" id="UP000263273">
    <property type="component" value="Unassembled WGS sequence"/>
</dbReference>
<gene>
    <name evidence="4" type="ORF">DDZ44_06470</name>
</gene>
<keyword evidence="2" id="KW-0812">Transmembrane</keyword>